<keyword evidence="5 10" id="KW-1133">Transmembrane helix</keyword>
<feature type="compositionally biased region" description="Low complexity" evidence="9">
    <location>
        <begin position="90"/>
        <end position="99"/>
    </location>
</feature>
<feature type="transmembrane region" description="Helical" evidence="10">
    <location>
        <begin position="591"/>
        <end position="611"/>
    </location>
</feature>
<dbReference type="EMBL" id="KV784361">
    <property type="protein sequence ID" value="OEU13279.1"/>
    <property type="molecule type" value="Genomic_DNA"/>
</dbReference>
<feature type="region of interest" description="Disordered" evidence="9">
    <location>
        <begin position="1"/>
        <end position="119"/>
    </location>
</feature>
<evidence type="ECO:0000256" key="9">
    <source>
        <dbReference type="SAM" id="MobiDB-lite"/>
    </source>
</evidence>
<feature type="transmembrane region" description="Helical" evidence="10">
    <location>
        <begin position="226"/>
        <end position="244"/>
    </location>
</feature>
<evidence type="ECO:0000256" key="3">
    <source>
        <dbReference type="ARBA" id="ARBA00022475"/>
    </source>
</evidence>
<evidence type="ECO:0000256" key="7">
    <source>
        <dbReference type="ARBA" id="ARBA00035120"/>
    </source>
</evidence>
<comment type="catalytic activity">
    <reaction evidence="8">
        <text>fluoride(in) = fluoride(out)</text>
        <dbReference type="Rhea" id="RHEA:76159"/>
        <dbReference type="ChEBI" id="CHEBI:17051"/>
    </reaction>
    <physiologicalReaction direction="left-to-right" evidence="8">
        <dbReference type="Rhea" id="RHEA:76160"/>
    </physiologicalReaction>
</comment>
<evidence type="ECO:0000256" key="10">
    <source>
        <dbReference type="SAM" id="Phobius"/>
    </source>
</evidence>
<dbReference type="InterPro" id="IPR003691">
    <property type="entry name" value="FluC"/>
</dbReference>
<name>A0A1E7F564_9STRA</name>
<reference evidence="11 12" key="1">
    <citation type="submission" date="2016-09" db="EMBL/GenBank/DDBJ databases">
        <title>Extensive genetic diversity and differential bi-allelic expression allows diatom success in the polar Southern Ocean.</title>
        <authorList>
            <consortium name="DOE Joint Genome Institute"/>
            <person name="Mock T."/>
            <person name="Otillar R.P."/>
            <person name="Strauss J."/>
            <person name="Dupont C."/>
            <person name="Frickenhaus S."/>
            <person name="Maumus F."/>
            <person name="Mcmullan M."/>
            <person name="Sanges R."/>
            <person name="Schmutz J."/>
            <person name="Toseland A."/>
            <person name="Valas R."/>
            <person name="Veluchamy A."/>
            <person name="Ward B.J."/>
            <person name="Allen A."/>
            <person name="Barry K."/>
            <person name="Falciatore A."/>
            <person name="Ferrante M."/>
            <person name="Fortunato A.E."/>
            <person name="Gloeckner G."/>
            <person name="Gruber A."/>
            <person name="Hipkin R."/>
            <person name="Janech M."/>
            <person name="Kroth P."/>
            <person name="Leese F."/>
            <person name="Lindquist E."/>
            <person name="Lyon B.R."/>
            <person name="Martin J."/>
            <person name="Mayer C."/>
            <person name="Parker M."/>
            <person name="Quesneville H."/>
            <person name="Raymond J."/>
            <person name="Uhlig C."/>
            <person name="Valentin K.U."/>
            <person name="Worden A.Z."/>
            <person name="Armbrust E.V."/>
            <person name="Bowler C."/>
            <person name="Green B."/>
            <person name="Moulton V."/>
            <person name="Van Oosterhout C."/>
            <person name="Grigoriev I."/>
        </authorList>
    </citation>
    <scope>NUCLEOTIDE SEQUENCE [LARGE SCALE GENOMIC DNA]</scope>
    <source>
        <strain evidence="11 12">CCMP1102</strain>
    </source>
</reference>
<evidence type="ECO:0000256" key="6">
    <source>
        <dbReference type="ARBA" id="ARBA00023136"/>
    </source>
</evidence>
<keyword evidence="6 10" id="KW-0472">Membrane</keyword>
<sequence length="616" mass="68277">MMDVFSMTNSESAISKGSQQKKSNHRVRNRGQLSITSIPETMKNSTNVDGTHNNNNSKKTNDDDDNNSSQTSPSIMNFFSMVAPDDTSSRRSSITSGSSQKKDNKIQHESSSMGMGIPSIRNVFSMDDGAISKDRSGEVSNSLSQFHPFVRNVFSMNDISLEEGVEENNPSYLSYIEKNQTPLGLISEEAQQQQRRPPSDAGGSVKSTHNILVTRAYKVKEHYLESIFYVSISAILGSVFRVYMARIFGDDCENKDVEDFLTSFTSTICVTNGGQSIQTGGALFIDFPANVFGSFLMGVITPSSSEQRARLPWLHRDHPLQRDEVFHTSLGIGLCGCLTSFASWNTQMVVMLDGKYCELGSQVVTVFCGYVLGLMGALSGFQFGRQCGLWMHNFRHRNEEEVDTSRSEESQSQTVELHSEQQAALYQGIELVDDSNVNLQPVPSHLHKIPLFLAAVCLLVAFIIGDAVNNIEFYRGMTLLWILSPIGFLLRWRLSNLNIRKEGGRITNTLSWIPWGTFGANMIATVIAACIEGFYNRYFYGADQTSINKWVIAILFALKTGVAGSLSTVSTMIKECVYLSEKHAGTARAQYYSFLTCICGCVLGLIVYASIVRINI</sequence>
<dbReference type="Proteomes" id="UP000095751">
    <property type="component" value="Unassembled WGS sequence"/>
</dbReference>
<dbReference type="KEGG" id="fcy:FRACYDRAFT_209619"/>
<evidence type="ECO:0000256" key="8">
    <source>
        <dbReference type="ARBA" id="ARBA00035585"/>
    </source>
</evidence>
<dbReference type="AlphaFoldDB" id="A0A1E7F564"/>
<comment type="subcellular location">
    <subcellularLocation>
        <location evidence="2">Cell membrane</location>
        <topology evidence="2">Multi-pass membrane protein</topology>
    </subcellularLocation>
</comment>
<dbReference type="InParanoid" id="A0A1E7F564"/>
<comment type="similarity">
    <text evidence="7">Belongs to the fluoride channel Fluc/FEX (TC 1.A.43) family.</text>
</comment>
<feature type="compositionally biased region" description="Polar residues" evidence="9">
    <location>
        <begin position="1"/>
        <end position="21"/>
    </location>
</feature>
<feature type="transmembrane region" description="Helical" evidence="10">
    <location>
        <begin position="547"/>
        <end position="570"/>
    </location>
</feature>
<evidence type="ECO:0000256" key="2">
    <source>
        <dbReference type="ARBA" id="ARBA00004651"/>
    </source>
</evidence>
<gene>
    <name evidence="11" type="ORF">FRACYDRAFT_209619</name>
</gene>
<evidence type="ECO:0000313" key="11">
    <source>
        <dbReference type="EMBL" id="OEU13279.1"/>
    </source>
</evidence>
<dbReference type="GO" id="GO:0005886">
    <property type="term" value="C:plasma membrane"/>
    <property type="evidence" value="ECO:0007669"/>
    <property type="project" value="UniProtKB-SubCell"/>
</dbReference>
<keyword evidence="4 10" id="KW-0812">Transmembrane</keyword>
<feature type="transmembrane region" description="Helical" evidence="10">
    <location>
        <begin position="325"/>
        <end position="344"/>
    </location>
</feature>
<feature type="transmembrane region" description="Helical" evidence="10">
    <location>
        <begin position="473"/>
        <end position="492"/>
    </location>
</feature>
<proteinExistence type="inferred from homology"/>
<dbReference type="GO" id="GO:1903425">
    <property type="term" value="F:fluoride transmembrane transporter activity"/>
    <property type="evidence" value="ECO:0007669"/>
    <property type="project" value="TreeGrafter"/>
</dbReference>
<feature type="compositionally biased region" description="Polar residues" evidence="9">
    <location>
        <begin position="31"/>
        <end position="52"/>
    </location>
</feature>
<dbReference type="PANTHER" id="PTHR28259">
    <property type="entry name" value="FLUORIDE EXPORT PROTEIN 1-RELATED"/>
    <property type="match status" value="1"/>
</dbReference>
<feature type="transmembrane region" description="Helical" evidence="10">
    <location>
        <begin position="449"/>
        <end position="467"/>
    </location>
</feature>
<dbReference type="OrthoDB" id="409792at2759"/>
<organism evidence="11 12">
    <name type="scientific">Fragilariopsis cylindrus CCMP1102</name>
    <dbReference type="NCBI Taxonomy" id="635003"/>
    <lineage>
        <taxon>Eukaryota</taxon>
        <taxon>Sar</taxon>
        <taxon>Stramenopiles</taxon>
        <taxon>Ochrophyta</taxon>
        <taxon>Bacillariophyta</taxon>
        <taxon>Bacillariophyceae</taxon>
        <taxon>Bacillariophycidae</taxon>
        <taxon>Bacillariales</taxon>
        <taxon>Bacillariaceae</taxon>
        <taxon>Fragilariopsis</taxon>
    </lineage>
</organism>
<evidence type="ECO:0000256" key="4">
    <source>
        <dbReference type="ARBA" id="ARBA00022692"/>
    </source>
</evidence>
<evidence type="ECO:0000256" key="1">
    <source>
        <dbReference type="ARBA" id="ARBA00002598"/>
    </source>
</evidence>
<dbReference type="Pfam" id="PF02537">
    <property type="entry name" value="CRCB"/>
    <property type="match status" value="2"/>
</dbReference>
<feature type="transmembrane region" description="Helical" evidence="10">
    <location>
        <begin position="512"/>
        <end position="535"/>
    </location>
</feature>
<feature type="transmembrane region" description="Helical" evidence="10">
    <location>
        <begin position="364"/>
        <end position="384"/>
    </location>
</feature>
<keyword evidence="3" id="KW-1003">Cell membrane</keyword>
<evidence type="ECO:0000256" key="5">
    <source>
        <dbReference type="ARBA" id="ARBA00022989"/>
    </source>
</evidence>
<keyword evidence="12" id="KW-1185">Reference proteome</keyword>
<protein>
    <submittedName>
        <fullName evidence="11">Uncharacterized protein</fullName>
    </submittedName>
</protein>
<accession>A0A1E7F564</accession>
<evidence type="ECO:0000313" key="12">
    <source>
        <dbReference type="Proteomes" id="UP000095751"/>
    </source>
</evidence>
<dbReference type="PANTHER" id="PTHR28259:SF1">
    <property type="entry name" value="FLUORIDE EXPORT PROTEIN 1-RELATED"/>
    <property type="match status" value="1"/>
</dbReference>
<comment type="function">
    <text evidence="1">Fluoride channel required for the rapid expulsion of cytoplasmic fluoride.</text>
</comment>